<keyword evidence="1" id="KW-0472">Membrane</keyword>
<feature type="transmembrane region" description="Helical" evidence="1">
    <location>
        <begin position="27"/>
        <end position="44"/>
    </location>
</feature>
<evidence type="ECO:0000313" key="2">
    <source>
        <dbReference type="EMBL" id="GED07441.1"/>
    </source>
</evidence>
<sequence length="117" mass="13303">MRHLLEVSLFAVSGLAAVFIRSFVFDYELLAFQLVIAVLYFFTVRKWIKGLPRTVASVFRRNTWILVLAAGLCIFDAFAPAVGWLLLMFAVVIAVRAWRYGVPDVDRRDVPAVLQKI</sequence>
<dbReference type="RefSeq" id="WP_141366554.1">
    <property type="nucleotide sequence ID" value="NZ_BAAAJL010000014.1"/>
</dbReference>
<gene>
    <name evidence="2" type="ORF">AUR04nite_29730</name>
</gene>
<dbReference type="EMBL" id="BJNY01000020">
    <property type="protein sequence ID" value="GED07441.1"/>
    <property type="molecule type" value="Genomic_DNA"/>
</dbReference>
<proteinExistence type="predicted"/>
<keyword evidence="1" id="KW-0812">Transmembrane</keyword>
<name>A0A4Y4DYJ1_GLUUR</name>
<evidence type="ECO:0000313" key="3">
    <source>
        <dbReference type="Proteomes" id="UP000316612"/>
    </source>
</evidence>
<comment type="caution">
    <text evidence="2">The sequence shown here is derived from an EMBL/GenBank/DDBJ whole genome shotgun (WGS) entry which is preliminary data.</text>
</comment>
<feature type="transmembrane region" description="Helical" evidence="1">
    <location>
        <begin position="65"/>
        <end position="98"/>
    </location>
</feature>
<dbReference type="AlphaFoldDB" id="A0A4Y4DYJ1"/>
<reference evidence="2 3" key="1">
    <citation type="submission" date="2019-06" db="EMBL/GenBank/DDBJ databases">
        <title>Whole genome shotgun sequence of Glutamicibacter uratoxydans NBRC 15515.</title>
        <authorList>
            <person name="Hosoyama A."/>
            <person name="Uohara A."/>
            <person name="Ohji S."/>
            <person name="Ichikawa N."/>
        </authorList>
    </citation>
    <scope>NUCLEOTIDE SEQUENCE [LARGE SCALE GENOMIC DNA]</scope>
    <source>
        <strain evidence="2 3">NBRC 15515</strain>
    </source>
</reference>
<evidence type="ECO:0000256" key="1">
    <source>
        <dbReference type="SAM" id="Phobius"/>
    </source>
</evidence>
<protein>
    <submittedName>
        <fullName evidence="2">Uncharacterized protein</fullName>
    </submittedName>
</protein>
<keyword evidence="1" id="KW-1133">Transmembrane helix</keyword>
<keyword evidence="3" id="KW-1185">Reference proteome</keyword>
<accession>A0A4Y4DYJ1</accession>
<organism evidence="2 3">
    <name type="scientific">Glutamicibacter uratoxydans</name>
    <name type="common">Arthrobacter uratoxydans</name>
    <dbReference type="NCBI Taxonomy" id="43667"/>
    <lineage>
        <taxon>Bacteria</taxon>
        <taxon>Bacillati</taxon>
        <taxon>Actinomycetota</taxon>
        <taxon>Actinomycetes</taxon>
        <taxon>Micrococcales</taxon>
        <taxon>Micrococcaceae</taxon>
        <taxon>Glutamicibacter</taxon>
    </lineage>
</organism>
<dbReference type="Proteomes" id="UP000316612">
    <property type="component" value="Unassembled WGS sequence"/>
</dbReference>